<dbReference type="EMBL" id="RDQH01000330">
    <property type="protein sequence ID" value="RXI02316.1"/>
    <property type="molecule type" value="Genomic_DNA"/>
</dbReference>
<feature type="compositionally biased region" description="Low complexity" evidence="4">
    <location>
        <begin position="153"/>
        <end position="170"/>
    </location>
</feature>
<dbReference type="Pfam" id="PF03081">
    <property type="entry name" value="Exo70_C"/>
    <property type="match status" value="1"/>
</dbReference>
<dbReference type="Pfam" id="PF20669">
    <property type="entry name" value="Exo70_N"/>
    <property type="match status" value="1"/>
</dbReference>
<keyword evidence="3" id="KW-0653">Protein transport</keyword>
<dbReference type="GO" id="GO:0005546">
    <property type="term" value="F:phosphatidylinositol-4,5-bisphosphate binding"/>
    <property type="evidence" value="ECO:0007669"/>
    <property type="project" value="InterPro"/>
</dbReference>
<keyword evidence="2 3" id="KW-0813">Transport</keyword>
<keyword evidence="3" id="KW-0268">Exocytosis</keyword>
<keyword evidence="7" id="KW-1185">Reference proteome</keyword>
<dbReference type="InterPro" id="IPR004140">
    <property type="entry name" value="Exo70"/>
</dbReference>
<dbReference type="SUPFAM" id="SSF74788">
    <property type="entry name" value="Cullin repeat-like"/>
    <property type="match status" value="1"/>
</dbReference>
<organism evidence="6 7">
    <name type="scientific">Malus domestica</name>
    <name type="common">Apple</name>
    <name type="synonym">Pyrus malus</name>
    <dbReference type="NCBI Taxonomy" id="3750"/>
    <lineage>
        <taxon>Eukaryota</taxon>
        <taxon>Viridiplantae</taxon>
        <taxon>Streptophyta</taxon>
        <taxon>Embryophyta</taxon>
        <taxon>Tracheophyta</taxon>
        <taxon>Spermatophyta</taxon>
        <taxon>Magnoliopsida</taxon>
        <taxon>eudicotyledons</taxon>
        <taxon>Gunneridae</taxon>
        <taxon>Pentapetalae</taxon>
        <taxon>rosids</taxon>
        <taxon>fabids</taxon>
        <taxon>Rosales</taxon>
        <taxon>Rosaceae</taxon>
        <taxon>Amygdaloideae</taxon>
        <taxon>Maleae</taxon>
        <taxon>Malus</taxon>
    </lineage>
</organism>
<evidence type="ECO:0000256" key="2">
    <source>
        <dbReference type="ARBA" id="ARBA00022448"/>
    </source>
</evidence>
<dbReference type="SMR" id="A0A498K4L6"/>
<dbReference type="GO" id="GO:0006887">
    <property type="term" value="P:exocytosis"/>
    <property type="evidence" value="ECO:0007669"/>
    <property type="project" value="UniProtKB-KW"/>
</dbReference>
<comment type="caution">
    <text evidence="6">The sequence shown here is derived from an EMBL/GenBank/DDBJ whole genome shotgun (WGS) entry which is preliminary data.</text>
</comment>
<gene>
    <name evidence="6" type="ORF">DVH24_026846</name>
</gene>
<dbReference type="PANTHER" id="PTHR12542">
    <property type="entry name" value="EXOCYST COMPLEX PROTEIN EXO70"/>
    <property type="match status" value="1"/>
</dbReference>
<dbReference type="FunFam" id="1.20.1280.170:FF:000003">
    <property type="entry name" value="Exocyst subunit Exo70 family protein"/>
    <property type="match status" value="1"/>
</dbReference>
<evidence type="ECO:0000256" key="3">
    <source>
        <dbReference type="RuleBase" id="RU365026"/>
    </source>
</evidence>
<dbReference type="OrthoDB" id="1922221at2759"/>
<feature type="region of interest" description="Disordered" evidence="4">
    <location>
        <begin position="152"/>
        <end position="176"/>
    </location>
</feature>
<dbReference type="InterPro" id="IPR046364">
    <property type="entry name" value="Exo70_C"/>
</dbReference>
<dbReference type="STRING" id="3750.A0A498K4L6"/>
<evidence type="ECO:0000256" key="4">
    <source>
        <dbReference type="SAM" id="MobiDB-lite"/>
    </source>
</evidence>
<proteinExistence type="inferred from homology"/>
<dbReference type="PANTHER" id="PTHR12542:SF38">
    <property type="entry name" value="EXOCYST SUBUNIT EXO70 FAMILY PROTEIN"/>
    <property type="match status" value="1"/>
</dbReference>
<evidence type="ECO:0000313" key="6">
    <source>
        <dbReference type="EMBL" id="RXI02316.1"/>
    </source>
</evidence>
<dbReference type="Gene3D" id="1.20.1280.170">
    <property type="entry name" value="Exocyst complex component Exo70"/>
    <property type="match status" value="1"/>
</dbReference>
<dbReference type="Gramene" id="mRNA:MD04G0093200">
    <property type="protein sequence ID" value="CDS:MD04G0093200.1"/>
    <property type="gene ID" value="MD04G0093200"/>
</dbReference>
<dbReference type="Proteomes" id="UP000290289">
    <property type="component" value="Chromosome 4"/>
</dbReference>
<evidence type="ECO:0000259" key="5">
    <source>
        <dbReference type="Pfam" id="PF03081"/>
    </source>
</evidence>
<protein>
    <recommendedName>
        <fullName evidence="3">Exocyst subunit Exo70 family protein</fullName>
    </recommendedName>
</protein>
<name>A0A498K4L6_MALDO</name>
<dbReference type="GO" id="GO:0015031">
    <property type="term" value="P:protein transport"/>
    <property type="evidence" value="ECO:0007669"/>
    <property type="project" value="UniProtKB-KW"/>
</dbReference>
<comment type="function">
    <text evidence="3">Component of the exocyst complex.</text>
</comment>
<feature type="domain" description="Exocyst complex subunit Exo70 C-terminal" evidence="5">
    <location>
        <begin position="263"/>
        <end position="629"/>
    </location>
</feature>
<sequence>MPTKGMRSLFFHSKAPSFAAYSSSPARLSAFSSSPSRPSISFPTPRRVPVTNFTEAMIQEIIENGAVLIMKWNPDTSTYAKVTSLFYESKNEARQFIRCVTDLQSVMHYLVQEEPTSEKLVHAQSLMQVAMKRLQKEFYQILSMNRAHLDPESVSTRSRSSLASTRSSTSDYDEDSGAITDDDVKFAGDAISEVEHVSAIAMNDLKLIAECMITSGYAKECVHIYKTIRKSIIDEGMYKLRVERFSSSQIGKMDREVLDFRITSWLSAVKISISTLFDGERILCDHVFASSASILESCFTHISSEAANLLFGFPQVLVAVKSKKNSPSSLDIFRLLDMYTAISESWPEIESIFGFESTAAVRSQALNSLIKLGESVRSLISDFESTVQKDSSKSVPTGGGIHDLTVRGMNYLSLLTDYSNILADIITDWPCPAKSTLPESYFDSPVSDNAPAPAISVRMAWLVLVLLCKLDDKAKHYKDIALSYLFLANNLQYVISKVRSSNLQYLLGEDWISKHEAKVRQFAANYEKLAWGNVLSSLPENPTAPISPEEARLIFRNFNFAFEQAYRKQRMSVVPDPKLRDEIKVSVGQKLVPVYREFYDTHRMTVGGGRNAALYVRITPEDIGNHLSDLFFTPASGGSSSSALSRRRSL</sequence>
<dbReference type="GO" id="GO:0000145">
    <property type="term" value="C:exocyst"/>
    <property type="evidence" value="ECO:0007669"/>
    <property type="project" value="InterPro"/>
</dbReference>
<accession>A0A498K4L6</accession>
<evidence type="ECO:0000256" key="1">
    <source>
        <dbReference type="ARBA" id="ARBA00006756"/>
    </source>
</evidence>
<evidence type="ECO:0000313" key="7">
    <source>
        <dbReference type="Proteomes" id="UP000290289"/>
    </source>
</evidence>
<dbReference type="InterPro" id="IPR016159">
    <property type="entry name" value="Cullin_repeat-like_dom_sf"/>
</dbReference>
<comment type="similarity">
    <text evidence="1 3">Belongs to the EXO70 family.</text>
</comment>
<dbReference type="AlphaFoldDB" id="A0A498K4L6"/>
<reference evidence="6 7" key="1">
    <citation type="submission" date="2018-10" db="EMBL/GenBank/DDBJ databases">
        <title>A high-quality apple genome assembly.</title>
        <authorList>
            <person name="Hu J."/>
        </authorList>
    </citation>
    <scope>NUCLEOTIDE SEQUENCE [LARGE SCALE GENOMIC DNA]</scope>
    <source>
        <strain evidence="7">cv. HFTH1</strain>
        <tissue evidence="6">Young leaf</tissue>
    </source>
</reference>